<comment type="caution">
    <text evidence="1">The sequence shown here is derived from an EMBL/GenBank/DDBJ whole genome shotgun (WGS) entry which is preliminary data.</text>
</comment>
<gene>
    <name evidence="1" type="ORF">K3G42_004739</name>
</gene>
<evidence type="ECO:0000313" key="2">
    <source>
        <dbReference type="Proteomes" id="UP000827872"/>
    </source>
</evidence>
<keyword evidence="2" id="KW-1185">Reference proteome</keyword>
<protein>
    <submittedName>
        <fullName evidence="1">Uncharacterized protein</fullName>
    </submittedName>
</protein>
<proteinExistence type="predicted"/>
<reference evidence="1" key="1">
    <citation type="submission" date="2021-08" db="EMBL/GenBank/DDBJ databases">
        <title>The first chromosome-level gecko genome reveals the dynamic sex chromosomes of Neotropical dwarf geckos (Sphaerodactylidae: Sphaerodactylus).</title>
        <authorList>
            <person name="Pinto B.J."/>
            <person name="Keating S.E."/>
            <person name="Gamble T."/>
        </authorList>
    </citation>
    <scope>NUCLEOTIDE SEQUENCE</scope>
    <source>
        <strain evidence="1">TG3544</strain>
    </source>
</reference>
<dbReference type="EMBL" id="CM037618">
    <property type="protein sequence ID" value="KAH7999072.1"/>
    <property type="molecule type" value="Genomic_DNA"/>
</dbReference>
<accession>A0ACB8F201</accession>
<name>A0ACB8F201_9SAUR</name>
<sequence length="273" mass="29876">MSHVFPPDTFTLSWFQGDDRVQSLVEEDTEESELCTFSSQLETPMAAEHTTYRCEAELQIGQRLLRRSRTVTVRAQETAFPNAVTGKPHLGTLTATSRCHSMGILLRPPLEALHPSAPPNAPPSRGLSGTVGRPYHVYTQRSVTKTSKSGGWKLPRLSPSTTRKKTEGRSSLMVDSIGLGAPGGSTTRHNDKPAPMHSTHVAIVSAAPLSTNAVVTIGAAGKDGKGAKEMMRRNKSRTLQSQETEIISQCVRCRLKRGQQPFLYRREPDFTGL</sequence>
<dbReference type="Proteomes" id="UP000827872">
    <property type="component" value="Linkage Group LG05"/>
</dbReference>
<evidence type="ECO:0000313" key="1">
    <source>
        <dbReference type="EMBL" id="KAH7999072.1"/>
    </source>
</evidence>
<organism evidence="1 2">
    <name type="scientific">Sphaerodactylus townsendi</name>
    <dbReference type="NCBI Taxonomy" id="933632"/>
    <lineage>
        <taxon>Eukaryota</taxon>
        <taxon>Metazoa</taxon>
        <taxon>Chordata</taxon>
        <taxon>Craniata</taxon>
        <taxon>Vertebrata</taxon>
        <taxon>Euteleostomi</taxon>
        <taxon>Lepidosauria</taxon>
        <taxon>Squamata</taxon>
        <taxon>Bifurcata</taxon>
        <taxon>Gekkota</taxon>
        <taxon>Sphaerodactylidae</taxon>
        <taxon>Sphaerodactylus</taxon>
    </lineage>
</organism>